<accession>A0A7S2XLU1</accession>
<sequence>MSRPLDWVKSEIDKETEAEVHMANADRIVRETSDKRNELESYIYDLRDKITSDSQLAPYGTDEEKAAFTTALETNENWLYEDGFDATKSVYAEKLDSLKRLGDPMEFRQGENTKRPNAVAVLQRTVEKYKTWTNSLAGDDKFDHITEEERQQSHAKCDEVSSWMYDMLDKQGSLGSNVDPAVTSDQINDKTKSLSATVSPIMHKPVPKPKPVPVPPPEEAKKEEDPAPMETEPESGGDASSAPEPMDTQPVD</sequence>
<name>A0A7S2XLU1_9STRA</name>
<keyword evidence="2" id="KW-0067">ATP-binding</keyword>
<keyword evidence="1" id="KW-0547">Nucleotide-binding</keyword>
<gene>
    <name evidence="4" type="ORF">ASEP1449_LOCUS6793</name>
</gene>
<organism evidence="4">
    <name type="scientific">Attheya septentrionalis</name>
    <dbReference type="NCBI Taxonomy" id="420275"/>
    <lineage>
        <taxon>Eukaryota</taxon>
        <taxon>Sar</taxon>
        <taxon>Stramenopiles</taxon>
        <taxon>Ochrophyta</taxon>
        <taxon>Bacillariophyta</taxon>
        <taxon>Coscinodiscophyceae</taxon>
        <taxon>Chaetocerotophycidae</taxon>
        <taxon>Chaetocerotales</taxon>
        <taxon>Attheyaceae</taxon>
        <taxon>Attheya</taxon>
    </lineage>
</organism>
<evidence type="ECO:0000256" key="3">
    <source>
        <dbReference type="SAM" id="MobiDB-lite"/>
    </source>
</evidence>
<dbReference type="PANTHER" id="PTHR45639:SF4">
    <property type="entry name" value="HSC70CB, ISOFORM G"/>
    <property type="match status" value="1"/>
</dbReference>
<evidence type="ECO:0000256" key="1">
    <source>
        <dbReference type="ARBA" id="ARBA00022741"/>
    </source>
</evidence>
<dbReference type="EMBL" id="HBHQ01010105">
    <property type="protein sequence ID" value="CAD9814967.1"/>
    <property type="molecule type" value="Transcribed_RNA"/>
</dbReference>
<dbReference type="SUPFAM" id="SSF100934">
    <property type="entry name" value="Heat shock protein 70kD (HSP70), C-terminal subdomain"/>
    <property type="match status" value="2"/>
</dbReference>
<proteinExistence type="predicted"/>
<feature type="compositionally biased region" description="Pro residues" evidence="3">
    <location>
        <begin position="208"/>
        <end position="217"/>
    </location>
</feature>
<dbReference type="InterPro" id="IPR013126">
    <property type="entry name" value="Hsp_70_fam"/>
</dbReference>
<dbReference type="PANTHER" id="PTHR45639">
    <property type="entry name" value="HSC70CB, ISOFORM G-RELATED"/>
    <property type="match status" value="1"/>
</dbReference>
<dbReference type="AlphaFoldDB" id="A0A7S2XLU1"/>
<dbReference type="GO" id="GO:0005524">
    <property type="term" value="F:ATP binding"/>
    <property type="evidence" value="ECO:0007669"/>
    <property type="project" value="UniProtKB-KW"/>
</dbReference>
<reference evidence="4" key="1">
    <citation type="submission" date="2021-01" db="EMBL/GenBank/DDBJ databases">
        <authorList>
            <person name="Corre E."/>
            <person name="Pelletier E."/>
            <person name="Niang G."/>
            <person name="Scheremetjew M."/>
            <person name="Finn R."/>
            <person name="Kale V."/>
            <person name="Holt S."/>
            <person name="Cochrane G."/>
            <person name="Meng A."/>
            <person name="Brown T."/>
            <person name="Cohen L."/>
        </authorList>
    </citation>
    <scope>NUCLEOTIDE SEQUENCE</scope>
    <source>
        <strain evidence="4">CCMP2084</strain>
    </source>
</reference>
<evidence type="ECO:0000256" key="2">
    <source>
        <dbReference type="ARBA" id="ARBA00022840"/>
    </source>
</evidence>
<dbReference type="GO" id="GO:0140662">
    <property type="term" value="F:ATP-dependent protein folding chaperone"/>
    <property type="evidence" value="ECO:0007669"/>
    <property type="project" value="InterPro"/>
</dbReference>
<dbReference type="InterPro" id="IPR029048">
    <property type="entry name" value="HSP70_C_sf"/>
</dbReference>
<protein>
    <submittedName>
        <fullName evidence="4">Uncharacterized protein</fullName>
    </submittedName>
</protein>
<dbReference type="Pfam" id="PF00012">
    <property type="entry name" value="HSP70"/>
    <property type="match status" value="1"/>
</dbReference>
<evidence type="ECO:0000313" key="4">
    <source>
        <dbReference type="EMBL" id="CAD9814967.1"/>
    </source>
</evidence>
<dbReference type="GO" id="GO:0005634">
    <property type="term" value="C:nucleus"/>
    <property type="evidence" value="ECO:0007669"/>
    <property type="project" value="TreeGrafter"/>
</dbReference>
<feature type="region of interest" description="Disordered" evidence="3">
    <location>
        <begin position="170"/>
        <end position="252"/>
    </location>
</feature>
<dbReference type="FunFam" id="1.20.1270.10:FF:000002">
    <property type="entry name" value="Heat shock 70 kDa protein 4"/>
    <property type="match status" value="1"/>
</dbReference>
<dbReference type="GO" id="GO:0005829">
    <property type="term" value="C:cytosol"/>
    <property type="evidence" value="ECO:0007669"/>
    <property type="project" value="TreeGrafter"/>
</dbReference>
<dbReference type="Gene3D" id="1.20.1270.10">
    <property type="match status" value="2"/>
</dbReference>